<keyword evidence="2" id="KW-0539">Nucleus</keyword>
<dbReference type="OrthoDB" id="5842926at2759"/>
<dbReference type="PROSITE" id="PS50103">
    <property type="entry name" value="ZF_C3H1"/>
    <property type="match status" value="1"/>
</dbReference>
<gene>
    <name evidence="5" type="ORF">AMK59_4445</name>
</gene>
<dbReference type="GO" id="GO:0001227">
    <property type="term" value="F:DNA-binding transcription repressor activity, RNA polymerase II-specific"/>
    <property type="evidence" value="ECO:0007669"/>
    <property type="project" value="TreeGrafter"/>
</dbReference>
<name>A0A0T6B5M7_9SCAR</name>
<feature type="domain" description="C3H1-type" evidence="4">
    <location>
        <begin position="157"/>
        <end position="180"/>
    </location>
</feature>
<dbReference type="GO" id="GO:0005634">
    <property type="term" value="C:nucleus"/>
    <property type="evidence" value="ECO:0007669"/>
    <property type="project" value="UniProtKB-SubCell"/>
</dbReference>
<dbReference type="InterPro" id="IPR000571">
    <property type="entry name" value="Znf_CCCH"/>
</dbReference>
<reference evidence="5 6" key="1">
    <citation type="submission" date="2015-09" db="EMBL/GenBank/DDBJ databases">
        <title>Draft genome of the scarab beetle Oryctes borbonicus.</title>
        <authorList>
            <person name="Meyer J.M."/>
            <person name="Markov G.V."/>
            <person name="Baskaran P."/>
            <person name="Herrmann M."/>
            <person name="Sommer R.J."/>
            <person name="Roedelsperger C."/>
        </authorList>
    </citation>
    <scope>NUCLEOTIDE SEQUENCE [LARGE SCALE GENOMIC DNA]</scope>
    <source>
        <strain evidence="5">OB123</strain>
        <tissue evidence="5">Whole animal</tissue>
    </source>
</reference>
<evidence type="ECO:0000313" key="6">
    <source>
        <dbReference type="Proteomes" id="UP000051574"/>
    </source>
</evidence>
<dbReference type="EMBL" id="LJIG01009687">
    <property type="protein sequence ID" value="KRT82582.1"/>
    <property type="molecule type" value="Genomic_DNA"/>
</dbReference>
<dbReference type="GO" id="GO:0000978">
    <property type="term" value="F:RNA polymerase II cis-regulatory region sequence-specific DNA binding"/>
    <property type="evidence" value="ECO:0007669"/>
    <property type="project" value="TreeGrafter"/>
</dbReference>
<dbReference type="AlphaFoldDB" id="A0A0T6B5M7"/>
<evidence type="ECO:0000256" key="3">
    <source>
        <dbReference type="PROSITE-ProRule" id="PRU00723"/>
    </source>
</evidence>
<comment type="subcellular location">
    <subcellularLocation>
        <location evidence="1">Nucleus</location>
    </subcellularLocation>
</comment>
<dbReference type="Proteomes" id="UP000051574">
    <property type="component" value="Unassembled WGS sequence"/>
</dbReference>
<comment type="caution">
    <text evidence="5">The sequence shown here is derived from an EMBL/GenBank/DDBJ whole genome shotgun (WGS) entry which is preliminary data.</text>
</comment>
<keyword evidence="3" id="KW-0863">Zinc-finger</keyword>
<dbReference type="Gene3D" id="2.30.30.1190">
    <property type="match status" value="1"/>
</dbReference>
<evidence type="ECO:0000256" key="1">
    <source>
        <dbReference type="ARBA" id="ARBA00004123"/>
    </source>
</evidence>
<dbReference type="PANTHER" id="PTHR46297:SF1">
    <property type="entry name" value="ZINC FINGER CCCH-TYPE WITH G PATCH DOMAIN-CONTAINING PROTEIN"/>
    <property type="match status" value="1"/>
</dbReference>
<keyword evidence="3" id="KW-0479">Metal-binding</keyword>
<dbReference type="SMART" id="SM00333">
    <property type="entry name" value="TUDOR"/>
    <property type="match status" value="1"/>
</dbReference>
<keyword evidence="6" id="KW-1185">Reference proteome</keyword>
<dbReference type="CDD" id="cd20384">
    <property type="entry name" value="Tudor_ZGPAT"/>
    <property type="match status" value="1"/>
</dbReference>
<evidence type="ECO:0000259" key="4">
    <source>
        <dbReference type="PROSITE" id="PS50103"/>
    </source>
</evidence>
<dbReference type="SUPFAM" id="SSF63748">
    <property type="entry name" value="Tudor/PWWP/MBT"/>
    <property type="match status" value="1"/>
</dbReference>
<dbReference type="PANTHER" id="PTHR46297">
    <property type="entry name" value="ZINC FINGER CCCH-TYPE WITH G PATCH DOMAIN-CONTAINING PROTEIN"/>
    <property type="match status" value="1"/>
</dbReference>
<dbReference type="GO" id="GO:0008270">
    <property type="term" value="F:zinc ion binding"/>
    <property type="evidence" value="ECO:0007669"/>
    <property type="project" value="UniProtKB-KW"/>
</dbReference>
<protein>
    <recommendedName>
        <fullName evidence="4">C3H1-type domain-containing protein</fullName>
    </recommendedName>
</protein>
<organism evidence="5 6">
    <name type="scientific">Oryctes borbonicus</name>
    <dbReference type="NCBI Taxonomy" id="1629725"/>
    <lineage>
        <taxon>Eukaryota</taxon>
        <taxon>Metazoa</taxon>
        <taxon>Ecdysozoa</taxon>
        <taxon>Arthropoda</taxon>
        <taxon>Hexapoda</taxon>
        <taxon>Insecta</taxon>
        <taxon>Pterygota</taxon>
        <taxon>Neoptera</taxon>
        <taxon>Endopterygota</taxon>
        <taxon>Coleoptera</taxon>
        <taxon>Polyphaga</taxon>
        <taxon>Scarabaeiformia</taxon>
        <taxon>Scarabaeidae</taxon>
        <taxon>Dynastinae</taxon>
        <taxon>Oryctes</taxon>
    </lineage>
</organism>
<keyword evidence="3" id="KW-0862">Zinc</keyword>
<evidence type="ECO:0000313" key="5">
    <source>
        <dbReference type="EMBL" id="KRT82582.1"/>
    </source>
</evidence>
<dbReference type="InterPro" id="IPR002999">
    <property type="entry name" value="Tudor"/>
</dbReference>
<proteinExistence type="predicted"/>
<sequence>MESDSEEEMLLVYKEQLKQVEKALSCTTNNEERDNLIALKHDIEQLLHLTSETSSQASCSNPRSSIDNTLDHEYEQFMAEMKKEGAVIEPNIEASDVNISSDIKKLEGTKCKAPHKHSWGDVMYHNALICSIMNPLQNNDFEVKVMFINPTHQEMLPCPYYLETDCKFSEEKCRFSHGEIVLFSSLKDYIEPNFESVEVGSKVLAKRSDNLWYKASVKRLFTERCVVRFESNAKNEELELCNIWPLDNENVESFYESDEPSESNYEDAINMSLLIVP</sequence>
<dbReference type="Gene3D" id="2.30.30.140">
    <property type="match status" value="1"/>
</dbReference>
<feature type="zinc finger region" description="C3H1-type" evidence="3">
    <location>
        <begin position="157"/>
        <end position="180"/>
    </location>
</feature>
<accession>A0A0T6B5M7</accession>
<evidence type="ECO:0000256" key="2">
    <source>
        <dbReference type="ARBA" id="ARBA00023242"/>
    </source>
</evidence>